<keyword evidence="3" id="KW-1185">Reference proteome</keyword>
<evidence type="ECO:0000313" key="3">
    <source>
        <dbReference type="Proteomes" id="UP001152622"/>
    </source>
</evidence>
<gene>
    <name evidence="2" type="ORF">SKAU_G00125220</name>
</gene>
<accession>A0A9Q1FPV7</accession>
<protein>
    <submittedName>
        <fullName evidence="2">Uncharacterized protein</fullName>
    </submittedName>
</protein>
<sequence>MCALRSAAFKCVKCEAAQAGCNGVTKKILPISPTGHRSVHARQSAFGRIARAPVAPGSATPTLSDLRARLAKAALTAGEVSGEGTRGHPYLEQRTTGEYPPSLSRGPGSSTRYRATAPPVG</sequence>
<evidence type="ECO:0000313" key="2">
    <source>
        <dbReference type="EMBL" id="KAJ8363691.1"/>
    </source>
</evidence>
<reference evidence="2" key="1">
    <citation type="journal article" date="2023" name="Science">
        <title>Genome structures resolve the early diversification of teleost fishes.</title>
        <authorList>
            <person name="Parey E."/>
            <person name="Louis A."/>
            <person name="Montfort J."/>
            <person name="Bouchez O."/>
            <person name="Roques C."/>
            <person name="Iampietro C."/>
            <person name="Lluch J."/>
            <person name="Castinel A."/>
            <person name="Donnadieu C."/>
            <person name="Desvignes T."/>
            <person name="Floi Bucao C."/>
            <person name="Jouanno E."/>
            <person name="Wen M."/>
            <person name="Mejri S."/>
            <person name="Dirks R."/>
            <person name="Jansen H."/>
            <person name="Henkel C."/>
            <person name="Chen W.J."/>
            <person name="Zahm M."/>
            <person name="Cabau C."/>
            <person name="Klopp C."/>
            <person name="Thompson A.W."/>
            <person name="Robinson-Rechavi M."/>
            <person name="Braasch I."/>
            <person name="Lecointre G."/>
            <person name="Bobe J."/>
            <person name="Postlethwait J.H."/>
            <person name="Berthelot C."/>
            <person name="Roest Crollius H."/>
            <person name="Guiguen Y."/>
        </authorList>
    </citation>
    <scope>NUCLEOTIDE SEQUENCE</scope>
    <source>
        <strain evidence="2">WJC10195</strain>
    </source>
</reference>
<dbReference type="EMBL" id="JAINUF010000004">
    <property type="protein sequence ID" value="KAJ8363691.1"/>
    <property type="molecule type" value="Genomic_DNA"/>
</dbReference>
<dbReference type="AlphaFoldDB" id="A0A9Q1FPV7"/>
<comment type="caution">
    <text evidence="2">The sequence shown here is derived from an EMBL/GenBank/DDBJ whole genome shotgun (WGS) entry which is preliminary data.</text>
</comment>
<evidence type="ECO:0000256" key="1">
    <source>
        <dbReference type="SAM" id="MobiDB-lite"/>
    </source>
</evidence>
<name>A0A9Q1FPV7_SYNKA</name>
<feature type="region of interest" description="Disordered" evidence="1">
    <location>
        <begin position="75"/>
        <end position="121"/>
    </location>
</feature>
<organism evidence="2 3">
    <name type="scientific">Synaphobranchus kaupii</name>
    <name type="common">Kaup's arrowtooth eel</name>
    <dbReference type="NCBI Taxonomy" id="118154"/>
    <lineage>
        <taxon>Eukaryota</taxon>
        <taxon>Metazoa</taxon>
        <taxon>Chordata</taxon>
        <taxon>Craniata</taxon>
        <taxon>Vertebrata</taxon>
        <taxon>Euteleostomi</taxon>
        <taxon>Actinopterygii</taxon>
        <taxon>Neopterygii</taxon>
        <taxon>Teleostei</taxon>
        <taxon>Anguilliformes</taxon>
        <taxon>Synaphobranchidae</taxon>
        <taxon>Synaphobranchus</taxon>
    </lineage>
</organism>
<proteinExistence type="predicted"/>
<dbReference type="Proteomes" id="UP001152622">
    <property type="component" value="Chromosome 4"/>
</dbReference>